<dbReference type="AlphaFoldDB" id="A0A9W7C4K1"/>
<dbReference type="Proteomes" id="UP001165122">
    <property type="component" value="Unassembled WGS sequence"/>
</dbReference>
<dbReference type="EMBL" id="BRXW01000053">
    <property type="protein sequence ID" value="GMI03152.1"/>
    <property type="molecule type" value="Genomic_DNA"/>
</dbReference>
<keyword evidence="2" id="KW-1185">Reference proteome</keyword>
<proteinExistence type="predicted"/>
<evidence type="ECO:0000313" key="2">
    <source>
        <dbReference type="Proteomes" id="UP001165122"/>
    </source>
</evidence>
<comment type="caution">
    <text evidence="1">The sequence shown here is derived from an EMBL/GenBank/DDBJ whole genome shotgun (WGS) entry which is preliminary data.</text>
</comment>
<sequence length="470" mass="54262">MPPPRRGMQLTLPIVIIFLVLLAPHVILHTTLQSLSLILYTSDPARIHRYFKPPLNTCAKHTNPFDTRTQSLDVSLLSMTEDCAAYPPPVPLPPPNHVHQIIGSVFEHINYSKLTTFITFSSLTLTFYDLQINDLTLTPIVTSPKVKISLTMPTKPFFDYTFFEFYILLYNAFPFNPRPHPHMKFTDQINHGVIDVSVSSPTLTIKTGQITPHAWSTAPNFLPGTVSYKTNLHPFIDNLPPFPYEVSWCKIGNIDIDTVKVVVQRVKNTEDFYSLQASTTIFENEYKVPRLLYSLTSSNRKGTQDWKGIDPIDFPRLVGEKMKVDIKGVGRNLNSWFATLAVNVGLEEVKETGKSWAHWANERVKVELEGRYNITESDLDIWQRNVRLKVGREWDRAEEGLAKSRKTIQKKLKKFREDEARQENTNKARDNLNKMRKNVKNFTDGAREVWKSWRKRRKLAQDIIEFDDFE</sequence>
<organism evidence="1 2">
    <name type="scientific">Triparma laevis f. longispina</name>
    <dbReference type="NCBI Taxonomy" id="1714387"/>
    <lineage>
        <taxon>Eukaryota</taxon>
        <taxon>Sar</taxon>
        <taxon>Stramenopiles</taxon>
        <taxon>Ochrophyta</taxon>
        <taxon>Bolidophyceae</taxon>
        <taxon>Parmales</taxon>
        <taxon>Triparmaceae</taxon>
        <taxon>Triparma</taxon>
    </lineage>
</organism>
<accession>A0A9W7C4K1</accession>
<evidence type="ECO:0000313" key="1">
    <source>
        <dbReference type="EMBL" id="GMI03152.1"/>
    </source>
</evidence>
<reference evidence="2" key="1">
    <citation type="journal article" date="2023" name="Commun. Biol.">
        <title>Genome analysis of Parmales, the sister group of diatoms, reveals the evolutionary specialization of diatoms from phago-mixotrophs to photoautotrophs.</title>
        <authorList>
            <person name="Ban H."/>
            <person name="Sato S."/>
            <person name="Yoshikawa S."/>
            <person name="Yamada K."/>
            <person name="Nakamura Y."/>
            <person name="Ichinomiya M."/>
            <person name="Sato N."/>
            <person name="Blanc-Mathieu R."/>
            <person name="Endo H."/>
            <person name="Kuwata A."/>
            <person name="Ogata H."/>
        </authorList>
    </citation>
    <scope>NUCLEOTIDE SEQUENCE [LARGE SCALE GENOMIC DNA]</scope>
    <source>
        <strain evidence="2">NIES 3700</strain>
    </source>
</reference>
<gene>
    <name evidence="1" type="ORF">TrLO_g2507</name>
</gene>
<dbReference type="OrthoDB" id="10403724at2759"/>
<protein>
    <submittedName>
        <fullName evidence="1">Uncharacterized protein</fullName>
    </submittedName>
</protein>
<name>A0A9W7C4K1_9STRA</name>